<feature type="domain" description="Barstar (barnase inhibitor)" evidence="2">
    <location>
        <begin position="47"/>
        <end position="146"/>
    </location>
</feature>
<reference evidence="3 4" key="1">
    <citation type="submission" date="2021-05" db="EMBL/GenBank/DDBJ databases">
        <title>Novel species in genus Cellulomonas.</title>
        <authorList>
            <person name="Zhang G."/>
        </authorList>
    </citation>
    <scope>NUCLEOTIDE SEQUENCE [LARGE SCALE GENOMIC DNA]</scope>
    <source>
        <strain evidence="4">zg-ZUI157</strain>
    </source>
</reference>
<evidence type="ECO:0000313" key="3">
    <source>
        <dbReference type="EMBL" id="QWC15989.1"/>
    </source>
</evidence>
<name>A0ABX8GIG0_9CELL</name>
<evidence type="ECO:0000313" key="4">
    <source>
        <dbReference type="Proteomes" id="UP000679335"/>
    </source>
</evidence>
<protein>
    <submittedName>
        <fullName evidence="3">Barstar family protein</fullName>
    </submittedName>
</protein>
<dbReference type="Pfam" id="PF01337">
    <property type="entry name" value="Barstar"/>
    <property type="match status" value="1"/>
</dbReference>
<dbReference type="Gene3D" id="3.30.370.10">
    <property type="entry name" value="Barstar-like"/>
    <property type="match status" value="1"/>
</dbReference>
<sequence length="178" mass="19840">MSAFEQGDELRQDVAFRLLTNTSVTLFWRRRVLDETLERLVERGYEVTIVDASTWSSESDLHEGVASALGLPDHYGRNLDALDDCMRDVVAHEYGWDPDATGLVLVFTGYDRFAAACPRSAQAVLDIMARQSRAAALVGGRFMCLVQSDDPQIGFQDVGATPVLWNDAEWAESRRRPG</sequence>
<dbReference type="InterPro" id="IPR035905">
    <property type="entry name" value="Barstar-like_sf"/>
</dbReference>
<keyword evidence="4" id="KW-1185">Reference proteome</keyword>
<proteinExistence type="inferred from homology"/>
<evidence type="ECO:0000259" key="2">
    <source>
        <dbReference type="Pfam" id="PF01337"/>
    </source>
</evidence>
<comment type="similarity">
    <text evidence="1">Belongs to the barstar family.</text>
</comment>
<dbReference type="Proteomes" id="UP000679335">
    <property type="component" value="Chromosome"/>
</dbReference>
<accession>A0ABX8GIG0</accession>
<dbReference type="SUPFAM" id="SSF52038">
    <property type="entry name" value="Barstar-related"/>
    <property type="match status" value="1"/>
</dbReference>
<dbReference type="InterPro" id="IPR000468">
    <property type="entry name" value="Barstar"/>
</dbReference>
<dbReference type="EMBL" id="CP076023">
    <property type="protein sequence ID" value="QWC15989.1"/>
    <property type="molecule type" value="Genomic_DNA"/>
</dbReference>
<dbReference type="RefSeq" id="WP_208196563.1">
    <property type="nucleotide sequence ID" value="NZ_CP076023.1"/>
</dbReference>
<gene>
    <name evidence="3" type="ORF">KKR89_17390</name>
</gene>
<evidence type="ECO:0000256" key="1">
    <source>
        <dbReference type="ARBA" id="ARBA00006845"/>
    </source>
</evidence>
<organism evidence="3 4">
    <name type="scientific">Cellulomonas dongxiuzhuiae</name>
    <dbReference type="NCBI Taxonomy" id="2819979"/>
    <lineage>
        <taxon>Bacteria</taxon>
        <taxon>Bacillati</taxon>
        <taxon>Actinomycetota</taxon>
        <taxon>Actinomycetes</taxon>
        <taxon>Micrococcales</taxon>
        <taxon>Cellulomonadaceae</taxon>
        <taxon>Cellulomonas</taxon>
    </lineage>
</organism>